<dbReference type="Pfam" id="PF08387">
    <property type="entry name" value="FBD"/>
    <property type="match status" value="1"/>
</dbReference>
<dbReference type="InterPro" id="IPR032675">
    <property type="entry name" value="LRR_dom_sf"/>
</dbReference>
<evidence type="ECO:0000256" key="1">
    <source>
        <dbReference type="SAM" id="MobiDB-lite"/>
    </source>
</evidence>
<dbReference type="AlphaFoldDB" id="A0A835C243"/>
<organism evidence="5 6">
    <name type="scientific">Digitaria exilis</name>
    <dbReference type="NCBI Taxonomy" id="1010633"/>
    <lineage>
        <taxon>Eukaryota</taxon>
        <taxon>Viridiplantae</taxon>
        <taxon>Streptophyta</taxon>
        <taxon>Embryophyta</taxon>
        <taxon>Tracheophyta</taxon>
        <taxon>Spermatophyta</taxon>
        <taxon>Magnoliopsida</taxon>
        <taxon>Liliopsida</taxon>
        <taxon>Poales</taxon>
        <taxon>Poaceae</taxon>
        <taxon>PACMAD clade</taxon>
        <taxon>Panicoideae</taxon>
        <taxon>Panicodae</taxon>
        <taxon>Paniceae</taxon>
        <taxon>Anthephorinae</taxon>
        <taxon>Digitaria</taxon>
    </lineage>
</organism>
<dbReference type="SUPFAM" id="SSF81383">
    <property type="entry name" value="F-box domain"/>
    <property type="match status" value="1"/>
</dbReference>
<dbReference type="Pfam" id="PF23622">
    <property type="entry name" value="LRR_At1g61320_AtMIF1"/>
    <property type="match status" value="1"/>
</dbReference>
<dbReference type="InterPro" id="IPR036047">
    <property type="entry name" value="F-box-like_dom_sf"/>
</dbReference>
<evidence type="ECO:0000313" key="6">
    <source>
        <dbReference type="Proteomes" id="UP000636709"/>
    </source>
</evidence>
<dbReference type="PANTHER" id="PTHR31900:SF30">
    <property type="entry name" value="SUPERFAMILY PROTEIN, PUTATIVE-RELATED"/>
    <property type="match status" value="1"/>
</dbReference>
<evidence type="ECO:0000313" key="5">
    <source>
        <dbReference type="EMBL" id="KAF8720025.1"/>
    </source>
</evidence>
<evidence type="ECO:0000259" key="4">
    <source>
        <dbReference type="Pfam" id="PF23622"/>
    </source>
</evidence>
<dbReference type="Gene3D" id="3.80.10.10">
    <property type="entry name" value="Ribonuclease Inhibitor"/>
    <property type="match status" value="1"/>
</dbReference>
<keyword evidence="6" id="KW-1185">Reference proteome</keyword>
<feature type="compositionally biased region" description="Low complexity" evidence="1">
    <location>
        <begin position="285"/>
        <end position="299"/>
    </location>
</feature>
<dbReference type="InterPro" id="IPR055357">
    <property type="entry name" value="LRR_At1g61320_AtMIF1"/>
</dbReference>
<name>A0A835C243_9POAL</name>
<accession>A0A835C243</accession>
<dbReference type="SUPFAM" id="SSF52047">
    <property type="entry name" value="RNI-like"/>
    <property type="match status" value="1"/>
</dbReference>
<evidence type="ECO:0000259" key="3">
    <source>
        <dbReference type="Pfam" id="PF08387"/>
    </source>
</evidence>
<dbReference type="Pfam" id="PF00646">
    <property type="entry name" value="F-box"/>
    <property type="match status" value="1"/>
</dbReference>
<protein>
    <recommendedName>
        <fullName evidence="7">F-box domain-containing protein</fullName>
    </recommendedName>
</protein>
<proteinExistence type="predicted"/>
<feature type="domain" description="At1g61320/AtMIF1 LRR" evidence="4">
    <location>
        <begin position="335"/>
        <end position="434"/>
    </location>
</feature>
<dbReference type="InterPro" id="IPR001810">
    <property type="entry name" value="F-box_dom"/>
</dbReference>
<feature type="domain" description="FBD" evidence="3">
    <location>
        <begin position="587"/>
        <end position="623"/>
    </location>
</feature>
<dbReference type="InterPro" id="IPR006566">
    <property type="entry name" value="FBD"/>
</dbReference>
<reference evidence="5" key="1">
    <citation type="submission" date="2020-07" db="EMBL/GenBank/DDBJ databases">
        <title>Genome sequence and genetic diversity analysis of an under-domesticated orphan crop, white fonio (Digitaria exilis).</title>
        <authorList>
            <person name="Bennetzen J.L."/>
            <person name="Chen S."/>
            <person name="Ma X."/>
            <person name="Wang X."/>
            <person name="Yssel A.E.J."/>
            <person name="Chaluvadi S.R."/>
            <person name="Johnson M."/>
            <person name="Gangashetty P."/>
            <person name="Hamidou F."/>
            <person name="Sanogo M.D."/>
            <person name="Zwaenepoel A."/>
            <person name="Wallace J."/>
            <person name="Van De Peer Y."/>
            <person name="Van Deynze A."/>
        </authorList>
    </citation>
    <scope>NUCLEOTIDE SEQUENCE</scope>
    <source>
        <tissue evidence="5">Leaves</tissue>
    </source>
</reference>
<dbReference type="InterPro" id="IPR050232">
    <property type="entry name" value="FBL13/AtMIF1-like"/>
</dbReference>
<comment type="caution">
    <text evidence="5">The sequence shown here is derived from an EMBL/GenBank/DDBJ whole genome shotgun (WGS) entry which is preliminary data.</text>
</comment>
<evidence type="ECO:0000259" key="2">
    <source>
        <dbReference type="Pfam" id="PF00646"/>
    </source>
</evidence>
<dbReference type="OrthoDB" id="691227at2759"/>
<dbReference type="Proteomes" id="UP000636709">
    <property type="component" value="Unassembled WGS sequence"/>
</dbReference>
<sequence>MMDGTRPPSSAAAGDRLSKLGDRVLGHILSFLPATEAARAALLSSRWRHVFAAVHTVSLEEPVAPLPDYNDGDDDADSWDWNRAPPDPNAPPPFHCTVTNALLARVHRRRRGGAAPPLRALRVAIEDGDRECPQESLRAHSTTVDQWVSYAVEQAAPGGLHLDLRLGRVPLCKRPYSLLRRRSGGERQGGADDDEEPRRCRRRRSTTRSISPSPDPDSYPRRRQDPDEEPPRRLRRRRSISSDEGSTDSETCPRRRRRSISSDGGSSDYDDYAAHTGSRRPSPPLSSSSSDDSVFWPSPRGQQHDDEAARGGQPWWERPRTLNTMPTALFTCADLRSLSLGLCRLDPPANVGLPSLETLLLCHVSGTGRIVERIIAGSPRLVDLTLEACREVVSLYVPSRTRLRRLALRCCHSLATVVLDASDLVAFEYRGAVPSSTLLTLHGGTPKVTYCKVDICGEVSYKEEDTRLGRFVQLFASTTKRLHLESARLGFGIDDDDNFPALPNLRHLELRGRVPSDDTAVVGVVSRMLGHAANLRALSLFFHPEEHDRWAGLSYIREYNEEELLDTHRLKYNGQSVPDVPTAAMAPCLSSSVREINLVHYQGGRAQRALAKFLLRNAPVIHKLWCEFAEGDLWTQTQLMREIKGWVMNKSANTQFL</sequence>
<feature type="compositionally biased region" description="Basic and acidic residues" evidence="1">
    <location>
        <begin position="218"/>
        <end position="232"/>
    </location>
</feature>
<dbReference type="EMBL" id="JACEFO010001700">
    <property type="protein sequence ID" value="KAF8720025.1"/>
    <property type="molecule type" value="Genomic_DNA"/>
</dbReference>
<evidence type="ECO:0008006" key="7">
    <source>
        <dbReference type="Google" id="ProtNLM"/>
    </source>
</evidence>
<gene>
    <name evidence="5" type="ORF">HU200_024797</name>
</gene>
<dbReference type="PANTHER" id="PTHR31900">
    <property type="entry name" value="F-BOX/RNI SUPERFAMILY PROTEIN-RELATED"/>
    <property type="match status" value="1"/>
</dbReference>
<feature type="domain" description="F-box" evidence="2">
    <location>
        <begin position="17"/>
        <end position="51"/>
    </location>
</feature>
<feature type="region of interest" description="Disordered" evidence="1">
    <location>
        <begin position="180"/>
        <end position="319"/>
    </location>
</feature>